<dbReference type="SUPFAM" id="SSF46689">
    <property type="entry name" value="Homeodomain-like"/>
    <property type="match status" value="2"/>
</dbReference>
<evidence type="ECO:0000259" key="4">
    <source>
        <dbReference type="PROSITE" id="PS01124"/>
    </source>
</evidence>
<dbReference type="OrthoDB" id="5337216at2"/>
<dbReference type="PROSITE" id="PS00041">
    <property type="entry name" value="HTH_ARAC_FAMILY_1"/>
    <property type="match status" value="1"/>
</dbReference>
<evidence type="ECO:0000313" key="5">
    <source>
        <dbReference type="EMBL" id="RXJ63987.1"/>
    </source>
</evidence>
<dbReference type="AlphaFoldDB" id="A0A4Q0Y1P3"/>
<dbReference type="InterPro" id="IPR010499">
    <property type="entry name" value="AraC_E-bd"/>
</dbReference>
<dbReference type="EMBL" id="PDKO01000002">
    <property type="protein sequence ID" value="RXJ63987.1"/>
    <property type="molecule type" value="Genomic_DNA"/>
</dbReference>
<dbReference type="Pfam" id="PF12833">
    <property type="entry name" value="HTH_18"/>
    <property type="match status" value="1"/>
</dbReference>
<dbReference type="Gene3D" id="1.10.10.60">
    <property type="entry name" value="Homeodomain-like"/>
    <property type="match status" value="1"/>
</dbReference>
<dbReference type="InterPro" id="IPR011256">
    <property type="entry name" value="Reg_factor_effector_dom_sf"/>
</dbReference>
<evidence type="ECO:0000256" key="1">
    <source>
        <dbReference type="ARBA" id="ARBA00023015"/>
    </source>
</evidence>
<dbReference type="PROSITE" id="PS01124">
    <property type="entry name" value="HTH_ARAC_FAMILY_2"/>
    <property type="match status" value="1"/>
</dbReference>
<dbReference type="InterPro" id="IPR029442">
    <property type="entry name" value="GyrI-like"/>
</dbReference>
<evidence type="ECO:0000256" key="2">
    <source>
        <dbReference type="ARBA" id="ARBA00023125"/>
    </source>
</evidence>
<dbReference type="Gene3D" id="3.20.80.10">
    <property type="entry name" value="Regulatory factor, effector binding domain"/>
    <property type="match status" value="1"/>
</dbReference>
<dbReference type="SMART" id="SM00342">
    <property type="entry name" value="HTH_ARAC"/>
    <property type="match status" value="1"/>
</dbReference>
<protein>
    <submittedName>
        <fullName evidence="5">AraC family transcriptional regulator</fullName>
    </submittedName>
</protein>
<keyword evidence="3" id="KW-0804">Transcription</keyword>
<dbReference type="PANTHER" id="PTHR40055">
    <property type="entry name" value="TRANSCRIPTIONAL REGULATOR YGIV-RELATED"/>
    <property type="match status" value="1"/>
</dbReference>
<sequence length="295" mass="34992">MKKRSTYNRDIQISNDTMYYIYDYIDTDINIGDLAFKFGIDKTYFHKIFKEVMGSNIYETIKSIRLQKASNLLLTNKLSTITEIASMCGYSSQTSFIRSFKERFNQTPKQWKNGGYIEYSTNILKNSKLNLYDNSCFDKIEPKIVRTKGRKTYYIRYKGYIQRDELKKIWQKLYAWVYTNNVKNFEQIVVYHDNPIITPAEDCFYVAGIIPEEKIGLSNTNLPCFYTPEALYATFEFNGGFDDILRFTQWVYHNWLPRSGFETTTNPPYITLNKNHFIEIDGKFDVLYYLPIQYI</sequence>
<comment type="caution">
    <text evidence="5">The sequence shown here is derived from an EMBL/GenBank/DDBJ whole genome shotgun (WGS) entry which is preliminary data.</text>
</comment>
<dbReference type="InterPro" id="IPR018062">
    <property type="entry name" value="HTH_AraC-typ_CS"/>
</dbReference>
<accession>A0A4Q0Y1P3</accession>
<dbReference type="PRINTS" id="PR00032">
    <property type="entry name" value="HTHARAC"/>
</dbReference>
<dbReference type="RefSeq" id="WP_129081340.1">
    <property type="nucleotide sequence ID" value="NZ_CP041070.1"/>
</dbReference>
<dbReference type="InterPro" id="IPR009057">
    <property type="entry name" value="Homeodomain-like_sf"/>
</dbReference>
<dbReference type="InterPro" id="IPR020449">
    <property type="entry name" value="Tscrpt_reg_AraC-type_HTH"/>
</dbReference>
<proteinExistence type="predicted"/>
<feature type="domain" description="HTH araC/xylS-type" evidence="4">
    <location>
        <begin position="15"/>
        <end position="114"/>
    </location>
</feature>
<organism evidence="5 6">
    <name type="scientific">Halarcobacter anaerophilus</name>
    <dbReference type="NCBI Taxonomy" id="877500"/>
    <lineage>
        <taxon>Bacteria</taxon>
        <taxon>Pseudomonadati</taxon>
        <taxon>Campylobacterota</taxon>
        <taxon>Epsilonproteobacteria</taxon>
        <taxon>Campylobacterales</taxon>
        <taxon>Arcobacteraceae</taxon>
        <taxon>Halarcobacter</taxon>
    </lineage>
</organism>
<dbReference type="InterPro" id="IPR018060">
    <property type="entry name" value="HTH_AraC"/>
</dbReference>
<keyword evidence="1" id="KW-0805">Transcription regulation</keyword>
<evidence type="ECO:0000313" key="6">
    <source>
        <dbReference type="Proteomes" id="UP000290191"/>
    </source>
</evidence>
<dbReference type="SMART" id="SM00871">
    <property type="entry name" value="AraC_E_bind"/>
    <property type="match status" value="1"/>
</dbReference>
<dbReference type="SUPFAM" id="SSF55136">
    <property type="entry name" value="Probable bacterial effector-binding domain"/>
    <property type="match status" value="1"/>
</dbReference>
<keyword evidence="2" id="KW-0238">DNA-binding</keyword>
<dbReference type="GO" id="GO:0043565">
    <property type="term" value="F:sequence-specific DNA binding"/>
    <property type="evidence" value="ECO:0007669"/>
    <property type="project" value="InterPro"/>
</dbReference>
<dbReference type="PANTHER" id="PTHR40055:SF1">
    <property type="entry name" value="TRANSCRIPTIONAL REGULATOR YGIV-RELATED"/>
    <property type="match status" value="1"/>
</dbReference>
<keyword evidence="6" id="KW-1185">Reference proteome</keyword>
<dbReference type="GO" id="GO:0003700">
    <property type="term" value="F:DNA-binding transcription factor activity"/>
    <property type="evidence" value="ECO:0007669"/>
    <property type="project" value="InterPro"/>
</dbReference>
<gene>
    <name evidence="5" type="ORF">CRV06_03320</name>
</gene>
<reference evidence="5 6" key="1">
    <citation type="submission" date="2017-10" db="EMBL/GenBank/DDBJ databases">
        <title>Genomics of the genus Arcobacter.</title>
        <authorList>
            <person name="Perez-Cataluna A."/>
            <person name="Figueras M.J."/>
        </authorList>
    </citation>
    <scope>NUCLEOTIDE SEQUENCE [LARGE SCALE GENOMIC DNA]</scope>
    <source>
        <strain evidence="5 6">DSM 24636</strain>
    </source>
</reference>
<dbReference type="Pfam" id="PF06445">
    <property type="entry name" value="GyrI-like"/>
    <property type="match status" value="1"/>
</dbReference>
<name>A0A4Q0Y1P3_9BACT</name>
<dbReference type="InterPro" id="IPR050908">
    <property type="entry name" value="SmbC-like"/>
</dbReference>
<evidence type="ECO:0000256" key="3">
    <source>
        <dbReference type="ARBA" id="ARBA00023163"/>
    </source>
</evidence>
<dbReference type="Proteomes" id="UP000290191">
    <property type="component" value="Unassembled WGS sequence"/>
</dbReference>